<reference evidence="3 4" key="1">
    <citation type="submission" date="2023-07" db="EMBL/GenBank/DDBJ databases">
        <authorList>
            <person name="Girao M."/>
            <person name="Carvalho M.F."/>
        </authorList>
    </citation>
    <scope>NUCLEOTIDE SEQUENCE [LARGE SCALE GENOMIC DNA]</scope>
    <source>
        <strain evidence="3 4">YIM65754</strain>
    </source>
</reference>
<dbReference type="EMBL" id="JAUTXY010000009">
    <property type="protein sequence ID" value="MEE2059540.1"/>
    <property type="molecule type" value="Genomic_DNA"/>
</dbReference>
<gene>
    <name evidence="3" type="ORF">Q7514_18650</name>
</gene>
<dbReference type="InterPro" id="IPR011944">
    <property type="entry name" value="Steroid_delta5-4_isomerase"/>
</dbReference>
<evidence type="ECO:0000313" key="4">
    <source>
        <dbReference type="Proteomes" id="UP001336020"/>
    </source>
</evidence>
<dbReference type="SUPFAM" id="SSF54427">
    <property type="entry name" value="NTF2-like"/>
    <property type="match status" value="1"/>
</dbReference>
<feature type="domain" description="DUF4440" evidence="2">
    <location>
        <begin position="43"/>
        <end position="155"/>
    </location>
</feature>
<evidence type="ECO:0000259" key="2">
    <source>
        <dbReference type="Pfam" id="PF14534"/>
    </source>
</evidence>
<dbReference type="Gene3D" id="3.10.450.50">
    <property type="match status" value="1"/>
</dbReference>
<name>A0ABU7LDA4_9NOCA</name>
<dbReference type="InterPro" id="IPR027843">
    <property type="entry name" value="DUF4440"/>
</dbReference>
<feature type="signal peptide" evidence="1">
    <location>
        <begin position="1"/>
        <end position="27"/>
    </location>
</feature>
<dbReference type="InterPro" id="IPR032710">
    <property type="entry name" value="NTF2-like_dom_sf"/>
</dbReference>
<proteinExistence type="predicted"/>
<sequence length="169" mass="18316">MSRRRNAVSACVIGVAMLLGGAATASAVPPSAAEQLASDLEAIEQLRVRQHEAWRNGDGDAYAAIHTHDADVVTFSGDVLHGHDEIASGMQYYFDTYVGGTELKEVSENIAFPRPDMAIIIRTGCVLWNGETECSDEALSRNTNVALKTDGQWLIRSFQNTRLDPLLPG</sequence>
<protein>
    <submittedName>
        <fullName evidence="3">SgcJ/EcaC family oxidoreductase</fullName>
    </submittedName>
</protein>
<comment type="caution">
    <text evidence="3">The sequence shown here is derived from an EMBL/GenBank/DDBJ whole genome shotgun (WGS) entry which is preliminary data.</text>
</comment>
<organism evidence="3 4">
    <name type="scientific">Rhodococcus artemisiae</name>
    <dbReference type="NCBI Taxonomy" id="714159"/>
    <lineage>
        <taxon>Bacteria</taxon>
        <taxon>Bacillati</taxon>
        <taxon>Actinomycetota</taxon>
        <taxon>Actinomycetes</taxon>
        <taxon>Mycobacteriales</taxon>
        <taxon>Nocardiaceae</taxon>
        <taxon>Rhodococcus</taxon>
    </lineage>
</organism>
<dbReference type="Proteomes" id="UP001336020">
    <property type="component" value="Unassembled WGS sequence"/>
</dbReference>
<accession>A0ABU7LDA4</accession>
<keyword evidence="1" id="KW-0732">Signal</keyword>
<dbReference type="NCBIfam" id="TIGR02246">
    <property type="entry name" value="SgcJ/EcaC family oxidoreductase"/>
    <property type="match status" value="1"/>
</dbReference>
<dbReference type="RefSeq" id="WP_330134772.1">
    <property type="nucleotide sequence ID" value="NZ_JAUTXY010000009.1"/>
</dbReference>
<evidence type="ECO:0000313" key="3">
    <source>
        <dbReference type="EMBL" id="MEE2059540.1"/>
    </source>
</evidence>
<feature type="chain" id="PRO_5045293746" evidence="1">
    <location>
        <begin position="28"/>
        <end position="169"/>
    </location>
</feature>
<keyword evidence="4" id="KW-1185">Reference proteome</keyword>
<dbReference type="Pfam" id="PF14534">
    <property type="entry name" value="DUF4440"/>
    <property type="match status" value="1"/>
</dbReference>
<evidence type="ECO:0000256" key="1">
    <source>
        <dbReference type="SAM" id="SignalP"/>
    </source>
</evidence>